<keyword evidence="1" id="KW-0614">Plasmid</keyword>
<dbReference type="AlphaFoldDB" id="A0A679JRW1"/>
<proteinExistence type="predicted"/>
<sequence length="192" mass="21240">MITDLEGVEAQEDESYGAEFFFPGRAVRVADLKGGECIIFQVSGEMHVGMAIPIAEGTEIGVALLDFDAETPAPNAHFTRFEVYRSHSFNNEDIFVIDTARISPVLDTTSMNLGLFEDRTLSRALYIGQSGPTVSVARDRYHYQVNLADGSITNEDLSRSIHFGRWKIEYGDADGEPVLLREIVAKTVHPPT</sequence>
<gene>
    <name evidence="1" type="ORF">MBUL_04476</name>
</gene>
<organism evidence="1">
    <name type="scientific">Methylobacterium bullatum</name>
    <dbReference type="NCBI Taxonomy" id="570505"/>
    <lineage>
        <taxon>Bacteria</taxon>
        <taxon>Pseudomonadati</taxon>
        <taxon>Pseudomonadota</taxon>
        <taxon>Alphaproteobacteria</taxon>
        <taxon>Hyphomicrobiales</taxon>
        <taxon>Methylobacteriaceae</taxon>
        <taxon>Methylobacterium</taxon>
    </lineage>
</organism>
<accession>A0A679JRW1</accession>
<reference evidence="1" key="1">
    <citation type="submission" date="2019-12" db="EMBL/GenBank/DDBJ databases">
        <authorList>
            <person name="Cremers G."/>
        </authorList>
    </citation>
    <scope>NUCLEOTIDE SEQUENCE</scope>
    <source>
        <strain evidence="1">Mbul1</strain>
        <plasmid evidence="1">2</plasmid>
    </source>
</reference>
<dbReference type="EMBL" id="LR743505">
    <property type="protein sequence ID" value="CAA2108983.1"/>
    <property type="molecule type" value="Genomic_DNA"/>
</dbReference>
<name>A0A679JRW1_9HYPH</name>
<protein>
    <submittedName>
        <fullName evidence="1">Uncharacterized protein</fullName>
    </submittedName>
</protein>
<evidence type="ECO:0000313" key="1">
    <source>
        <dbReference type="EMBL" id="CAA2108983.1"/>
    </source>
</evidence>
<geneLocation type="plasmid" evidence="1">
    <name>2</name>
</geneLocation>